<comment type="caution">
    <text evidence="4">The sequence shown here is derived from an EMBL/GenBank/DDBJ whole genome shotgun (WGS) entry which is preliminary data.</text>
</comment>
<sequence>MNKPFEKTASGIFFVNLLKRYMLALQILFAAQLIFCASAWAQTTVALSQVPLLALKSAPGLVMLTMSRDHRLFYSAYTDNSDLNADGVIDVGFNPAITYYGYFVPTRCYAYDATNKRFSPKSVASNTNGCFSAPSSARWHGNWLNWLTTSRMDALRRVLYGGYRSIDASTVGGVTVLQGTPVPADSHVWGKEFRPPTTAGNTSTGPDTYDISYYTSLAAPTAGKQHVFMVKSDPIPTPATVTHANLLLPPPTFRIVQNVDRTTARVWNWVSNEQPVGPDTFAGTTTTNNGVNRFSIAVEACVDLGGGVGRESECQSYTTGGSTYWKPKGVLHDYATSDSLKFGLMTGSYLNNYSGGVLRKDIGTFNDEVDAKGVYKPSVKGIVYTINNIQNYGFYNSDYTCGYFYASLRNQGSCHMWGAPVAEMMYEGLRYFNAGTTSFVVPTSAYINGVAAAASPDSQLELPTLTSWANPFRPKASGGNPICSRPVQMVIADPLTSFDTDQLPGAEAKFSTTSGGAAPLTSADKTIVGLNVVTQADAIWQSEFGSTTKKFFIGQSGSVADGNPTAKSVTSFSNIRGHAPDETLSHGGYFAASVAKFGKETGISAGPGGGVPATNVTVDTISIALGSVVPPIELSYLGNKISIVPVLKTISGGGVNAFDGTGPGPAPYQETGAITGFFVDQMANTTTANINNAVNSGYPYLRFMVSFSNAGQGTDNDMDEKAFYILRIDPITKKPKVEIDLFYDGAGRISTLGYVISGTTADGLYQEVVKAGAAATDINYLDTLANQVPAPSSYPYRHNTVRLPVGVSNLASTGAVPQASREFTFGASSSTLGSYVPHDPLWYAAKYGGPRDPATGDPINYFRVTNASTLPGQMGKAFRSAAAIAAVASTSVVGVGQRSLGSAAIYQANYDSLTWTSRLYAFSVLASGVVSNSTLWEVSSKIGVPATRTKLFLGQGGNSTPLPLTSGNYSSLSAAEQTDFGNATIYEYLLGDKSNEERKGLAGTFRNRGTTAQNDAGSVLGDIVNSDPQIISKKNYGYSLGDATYSSFLATITTESLAVSANDGFFHIFDAAPTTAGGGELLGFMPQAARGSIKDLATPAYSHRFILDGSIGLGHAKLGSLISGCEATTQWCSVAVAAGGAGAQTVFAVNTTSQTYSASSVLWEINSNTTLPTAGTLGNVMGRPVIGKLNSGTWVAIFGNGYNSTVGTANLFVVNLATGAIIKEIPTNNAILNNGLGSTEIVLKSTGNKDTIEYVYSADYKGNIWRFDLSGVTSLTAGWPANAALVYTTPTGRPITAEIKIGDATGAPALLGSKMIYFGTGSYLNSSDPLVTSPRQALYGIYDDLLWTLNTSPSVAESTLVVQSLTMTASTDDVRTTSTSSTPWYLQSGKKGWVLPLSGTNVVAGERVIAPPVRYTVAGKVDSFLFTSIVPGIDDCVAGVDAWITGVDAMTGNKAIIFDGLASNSVKVVGGSPRGVFVLQDGGDPALYISQTVFSTTTPTTTYTTSVGGQQTVCINGVCGTTQVIGIKLTKSIVGATAGSRQVWRQLK</sequence>
<evidence type="ECO:0000313" key="5">
    <source>
        <dbReference type="Proteomes" id="UP001268089"/>
    </source>
</evidence>
<evidence type="ECO:0000313" key="4">
    <source>
        <dbReference type="EMBL" id="MDR7308421.1"/>
    </source>
</evidence>
<keyword evidence="5" id="KW-1185">Reference proteome</keyword>
<protein>
    <submittedName>
        <fullName evidence="4">Type IV pilus assembly protein PilY1</fullName>
    </submittedName>
</protein>
<dbReference type="RefSeq" id="WP_310345713.1">
    <property type="nucleotide sequence ID" value="NZ_JAVDXO010000011.1"/>
</dbReference>
<name>A0ABU1ZS94_9BURK</name>
<keyword evidence="2" id="KW-0106">Calcium</keyword>
<evidence type="ECO:0000256" key="2">
    <source>
        <dbReference type="ARBA" id="ARBA00022837"/>
    </source>
</evidence>
<keyword evidence="1" id="KW-0479">Metal-binding</keyword>
<dbReference type="InterPro" id="IPR008707">
    <property type="entry name" value="B-propeller_PilY1"/>
</dbReference>
<dbReference type="Pfam" id="PF05567">
    <property type="entry name" value="T4P_PilY1"/>
    <property type="match status" value="1"/>
</dbReference>
<evidence type="ECO:0000259" key="3">
    <source>
        <dbReference type="Pfam" id="PF05567"/>
    </source>
</evidence>
<dbReference type="EMBL" id="JAVDXO010000011">
    <property type="protein sequence ID" value="MDR7308421.1"/>
    <property type="molecule type" value="Genomic_DNA"/>
</dbReference>
<feature type="domain" description="PilY1 beta-propeller" evidence="3">
    <location>
        <begin position="1020"/>
        <end position="1369"/>
    </location>
</feature>
<proteinExistence type="predicted"/>
<gene>
    <name evidence="4" type="ORF">J2X15_003733</name>
</gene>
<reference evidence="4 5" key="1">
    <citation type="submission" date="2023-07" db="EMBL/GenBank/DDBJ databases">
        <title>Sorghum-associated microbial communities from plants grown in Nebraska, USA.</title>
        <authorList>
            <person name="Schachtman D."/>
        </authorList>
    </citation>
    <scope>NUCLEOTIDE SEQUENCE [LARGE SCALE GENOMIC DNA]</scope>
    <source>
        <strain evidence="4 5">BE308</strain>
    </source>
</reference>
<dbReference type="Proteomes" id="UP001268089">
    <property type="component" value="Unassembled WGS sequence"/>
</dbReference>
<accession>A0ABU1ZS94</accession>
<evidence type="ECO:0000256" key="1">
    <source>
        <dbReference type="ARBA" id="ARBA00022723"/>
    </source>
</evidence>
<organism evidence="4 5">
    <name type="scientific">Rhodoferax saidenbachensis</name>
    <dbReference type="NCBI Taxonomy" id="1484693"/>
    <lineage>
        <taxon>Bacteria</taxon>
        <taxon>Pseudomonadati</taxon>
        <taxon>Pseudomonadota</taxon>
        <taxon>Betaproteobacteria</taxon>
        <taxon>Burkholderiales</taxon>
        <taxon>Comamonadaceae</taxon>
        <taxon>Rhodoferax</taxon>
    </lineage>
</organism>